<evidence type="ECO:0000259" key="1">
    <source>
        <dbReference type="Pfam" id="PF03478"/>
    </source>
</evidence>
<dbReference type="InterPro" id="IPR050942">
    <property type="entry name" value="F-box_BR-signaling"/>
</dbReference>
<accession>A0A498IF83</accession>
<evidence type="ECO:0000313" key="3">
    <source>
        <dbReference type="Proteomes" id="UP000290289"/>
    </source>
</evidence>
<dbReference type="Pfam" id="PF03478">
    <property type="entry name" value="Beta-prop_KIB1-4"/>
    <property type="match status" value="1"/>
</dbReference>
<comment type="caution">
    <text evidence="2">The sequence shown here is derived from an EMBL/GenBank/DDBJ whole genome shotgun (WGS) entry which is preliminary data.</text>
</comment>
<sequence length="405" mass="46436">MRSSNTNSTKLPRWSEIPPELLQLLLEKLPSYFVHTLRFKAVCPSWNHAAKSYVSGPSYTPLPQSPWLMLPAQRRKKRLPSDPDVEEEEGCFFSLAEEKVYRIKRNVFRGLRDDFYWSQCVGSSHGWLAIWNPKAGEIFKEIIYLANPICGESRTLPPLHVPFISKVVLSCNPSRNHNFVVVVASHGGGVGRLAFYKHGGGNTAWTKLDFVREHKYCEIVFHNCHLFALCSDHSVHVWDFGETYNHPKKTMELQPLMAQMVYGDGDGIRHRLVESMGEILLVEHGPLLYPSWDEISVPFYVYKLNFDAKRWEKVDSLGDRAIFLVENLSAMSLSTHKLPELEENSIYFTAEVSDSVRDERSCDFFEFHLGVYNLETKVVKSLYKSGLPGNRNDNSEPVWIVPNPQ</sequence>
<protein>
    <recommendedName>
        <fullName evidence="1">KIB1-4 beta-propeller domain-containing protein</fullName>
    </recommendedName>
</protein>
<organism evidence="2 3">
    <name type="scientific">Malus domestica</name>
    <name type="common">Apple</name>
    <name type="synonym">Pyrus malus</name>
    <dbReference type="NCBI Taxonomy" id="3750"/>
    <lineage>
        <taxon>Eukaryota</taxon>
        <taxon>Viridiplantae</taxon>
        <taxon>Streptophyta</taxon>
        <taxon>Embryophyta</taxon>
        <taxon>Tracheophyta</taxon>
        <taxon>Spermatophyta</taxon>
        <taxon>Magnoliopsida</taxon>
        <taxon>eudicotyledons</taxon>
        <taxon>Gunneridae</taxon>
        <taxon>Pentapetalae</taxon>
        <taxon>rosids</taxon>
        <taxon>fabids</taxon>
        <taxon>Rosales</taxon>
        <taxon>Rosaceae</taxon>
        <taxon>Amygdaloideae</taxon>
        <taxon>Maleae</taxon>
        <taxon>Malus</taxon>
    </lineage>
</organism>
<dbReference type="PANTHER" id="PTHR44259:SF15">
    <property type="entry name" value="F-BOX PROTEIN KIB2-RELATED"/>
    <property type="match status" value="1"/>
</dbReference>
<dbReference type="PANTHER" id="PTHR44259">
    <property type="entry name" value="OS07G0183000 PROTEIN-RELATED"/>
    <property type="match status" value="1"/>
</dbReference>
<dbReference type="Gramene" id="mRNA:MD13G0104400">
    <property type="protein sequence ID" value="CDS:MD13G0104400.1"/>
    <property type="gene ID" value="MD13G0104400"/>
</dbReference>
<proteinExistence type="predicted"/>
<dbReference type="AlphaFoldDB" id="A0A498IF83"/>
<dbReference type="OrthoDB" id="1863935at2759"/>
<dbReference type="InterPro" id="IPR036322">
    <property type="entry name" value="WD40_repeat_dom_sf"/>
</dbReference>
<dbReference type="EMBL" id="RDQH01000339">
    <property type="protein sequence ID" value="RXH79893.1"/>
    <property type="molecule type" value="Genomic_DNA"/>
</dbReference>
<name>A0A498IF83_MALDO</name>
<evidence type="ECO:0000313" key="2">
    <source>
        <dbReference type="EMBL" id="RXH79893.1"/>
    </source>
</evidence>
<feature type="domain" description="KIB1-4 beta-propeller" evidence="1">
    <location>
        <begin position="92"/>
        <end position="373"/>
    </location>
</feature>
<reference evidence="2 3" key="1">
    <citation type="submission" date="2018-10" db="EMBL/GenBank/DDBJ databases">
        <title>A high-quality apple genome assembly.</title>
        <authorList>
            <person name="Hu J."/>
        </authorList>
    </citation>
    <scope>NUCLEOTIDE SEQUENCE [LARGE SCALE GENOMIC DNA]</scope>
    <source>
        <strain evidence="3">cv. HFTH1</strain>
        <tissue evidence="2">Young leaf</tissue>
    </source>
</reference>
<dbReference type="Proteomes" id="UP000290289">
    <property type="component" value="Chromosome 13"/>
</dbReference>
<gene>
    <name evidence="2" type="ORF">DVH24_041040</name>
</gene>
<dbReference type="SUPFAM" id="SSF50978">
    <property type="entry name" value="WD40 repeat-like"/>
    <property type="match status" value="1"/>
</dbReference>
<dbReference type="InterPro" id="IPR005174">
    <property type="entry name" value="KIB1-4_b-propeller"/>
</dbReference>
<keyword evidence="3" id="KW-1185">Reference proteome</keyword>